<dbReference type="Pfam" id="PF00441">
    <property type="entry name" value="Acyl-CoA_dh_1"/>
    <property type="match status" value="1"/>
</dbReference>
<name>A0ABT3T4P3_9GAMM</name>
<evidence type="ECO:0000256" key="4">
    <source>
        <dbReference type="ARBA" id="ARBA00022827"/>
    </source>
</evidence>
<dbReference type="InterPro" id="IPR037069">
    <property type="entry name" value="AcylCoA_DH/ox_N_sf"/>
</dbReference>
<proteinExistence type="inferred from homology"/>
<comment type="cofactor">
    <cofactor evidence="1 5">
        <name>FAD</name>
        <dbReference type="ChEBI" id="CHEBI:57692"/>
    </cofactor>
</comment>
<dbReference type="InterPro" id="IPR036250">
    <property type="entry name" value="AcylCo_DH-like_C"/>
</dbReference>
<dbReference type="InterPro" id="IPR006091">
    <property type="entry name" value="Acyl-CoA_Oxase/DH_mid-dom"/>
</dbReference>
<organism evidence="9 10">
    <name type="scientific">Candidatus Marimicrobium litorale</name>
    <dbReference type="NCBI Taxonomy" id="2518991"/>
    <lineage>
        <taxon>Bacteria</taxon>
        <taxon>Pseudomonadati</taxon>
        <taxon>Pseudomonadota</taxon>
        <taxon>Gammaproteobacteria</taxon>
        <taxon>Cellvibrionales</taxon>
        <taxon>Halieaceae</taxon>
        <taxon>Marimicrobium</taxon>
    </lineage>
</organism>
<dbReference type="Gene3D" id="1.20.140.10">
    <property type="entry name" value="Butyryl-CoA Dehydrogenase, subunit A, domain 3"/>
    <property type="match status" value="1"/>
</dbReference>
<dbReference type="CDD" id="cd00567">
    <property type="entry name" value="ACAD"/>
    <property type="match status" value="1"/>
</dbReference>
<evidence type="ECO:0000259" key="6">
    <source>
        <dbReference type="Pfam" id="PF00441"/>
    </source>
</evidence>
<dbReference type="EMBL" id="SHNO01000001">
    <property type="protein sequence ID" value="MCX2977229.1"/>
    <property type="molecule type" value="Genomic_DNA"/>
</dbReference>
<evidence type="ECO:0000256" key="2">
    <source>
        <dbReference type="ARBA" id="ARBA00009347"/>
    </source>
</evidence>
<dbReference type="Gene3D" id="2.40.110.10">
    <property type="entry name" value="Butyryl-CoA Dehydrogenase, subunit A, domain 2"/>
    <property type="match status" value="1"/>
</dbReference>
<evidence type="ECO:0000256" key="5">
    <source>
        <dbReference type="RuleBase" id="RU362125"/>
    </source>
</evidence>
<dbReference type="Pfam" id="PF02770">
    <property type="entry name" value="Acyl-CoA_dh_M"/>
    <property type="match status" value="1"/>
</dbReference>
<dbReference type="InterPro" id="IPR046373">
    <property type="entry name" value="Acyl-CoA_Oxase/DH_mid-dom_sf"/>
</dbReference>
<reference evidence="9" key="1">
    <citation type="submission" date="2019-02" db="EMBL/GenBank/DDBJ databases">
        <authorList>
            <person name="Li S.-H."/>
        </authorList>
    </citation>
    <scope>NUCLEOTIDE SEQUENCE</scope>
    <source>
        <strain evidence="9">IMCC11814</strain>
    </source>
</reference>
<dbReference type="InterPro" id="IPR013786">
    <property type="entry name" value="AcylCoA_DH/ox_N"/>
</dbReference>
<dbReference type="SUPFAM" id="SSF47203">
    <property type="entry name" value="Acyl-CoA dehydrogenase C-terminal domain-like"/>
    <property type="match status" value="1"/>
</dbReference>
<dbReference type="PIRSF" id="PIRSF016578">
    <property type="entry name" value="HsaA"/>
    <property type="match status" value="1"/>
</dbReference>
<dbReference type="SUPFAM" id="SSF56645">
    <property type="entry name" value="Acyl-CoA dehydrogenase NM domain-like"/>
    <property type="match status" value="1"/>
</dbReference>
<evidence type="ECO:0000256" key="3">
    <source>
        <dbReference type="ARBA" id="ARBA00022630"/>
    </source>
</evidence>
<comment type="caution">
    <text evidence="9">The sequence shown here is derived from an EMBL/GenBank/DDBJ whole genome shotgun (WGS) entry which is preliminary data.</text>
</comment>
<comment type="similarity">
    <text evidence="2 5">Belongs to the acyl-CoA dehydrogenase family.</text>
</comment>
<dbReference type="InterPro" id="IPR009075">
    <property type="entry name" value="AcylCo_DH/oxidase_C"/>
</dbReference>
<evidence type="ECO:0000313" key="9">
    <source>
        <dbReference type="EMBL" id="MCX2977229.1"/>
    </source>
</evidence>
<keyword evidence="5" id="KW-0560">Oxidoreductase</keyword>
<feature type="domain" description="Acyl-CoA dehydrogenase/oxidase N-terminal" evidence="8">
    <location>
        <begin position="12"/>
        <end position="123"/>
    </location>
</feature>
<keyword evidence="4 5" id="KW-0274">FAD</keyword>
<evidence type="ECO:0000313" key="10">
    <source>
        <dbReference type="Proteomes" id="UP001143304"/>
    </source>
</evidence>
<evidence type="ECO:0000259" key="7">
    <source>
        <dbReference type="Pfam" id="PF02770"/>
    </source>
</evidence>
<dbReference type="Pfam" id="PF02771">
    <property type="entry name" value="Acyl-CoA_dh_N"/>
    <property type="match status" value="1"/>
</dbReference>
<dbReference type="InterPro" id="IPR009100">
    <property type="entry name" value="AcylCoA_DH/oxidase_NM_dom_sf"/>
</dbReference>
<protein>
    <submittedName>
        <fullName evidence="9">Acyl-CoA dehydrogenase</fullName>
    </submittedName>
</protein>
<keyword evidence="10" id="KW-1185">Reference proteome</keyword>
<sequence length="392" mass="43422">MGANTFFDQDENLLAIREGVSKVCQQFPDKYWRDRDEDGHFPHEFHRAMAEGGWLGITMPEEFGGQNLGVSEAAMMMHTVGNGGGGMAAASTIQINLFGPHPILLFGTDEQKKLWVPDLVQGKDKVAFGVTEPNAGLDTSRITTFAEKVEGGWKVNGRKMWTTTGQVATKYLLLCRTTKREDCEKRSDGITLFYTDFDRDKMEVQRIPKMARKAVDSNMVFIDDLFIPDSDLIGEVGKGFRYILTAMNAERVIIGSVAVGLGMDALSRAADYAQEREVFGRAIGMNQGIQHPLAQNWMQLESAWLMCQKAARMYDAGESCGAEANAAKFLGAEAGFKAAERAVLTHGGMGVAKEYNVERLFRESMIMRIAPISEQMILNFIGEHVLGMPKSY</sequence>
<dbReference type="Proteomes" id="UP001143304">
    <property type="component" value="Unassembled WGS sequence"/>
</dbReference>
<dbReference type="Gene3D" id="1.10.540.10">
    <property type="entry name" value="Acyl-CoA dehydrogenase/oxidase, N-terminal domain"/>
    <property type="match status" value="1"/>
</dbReference>
<feature type="domain" description="Acyl-CoA dehydrogenase/oxidase C-terminal" evidence="6">
    <location>
        <begin position="237"/>
        <end position="385"/>
    </location>
</feature>
<dbReference type="PANTHER" id="PTHR43884">
    <property type="entry name" value="ACYL-COA DEHYDROGENASE"/>
    <property type="match status" value="1"/>
</dbReference>
<accession>A0ABT3T4P3</accession>
<evidence type="ECO:0000259" key="8">
    <source>
        <dbReference type="Pfam" id="PF02771"/>
    </source>
</evidence>
<feature type="domain" description="Acyl-CoA oxidase/dehydrogenase middle" evidence="7">
    <location>
        <begin position="127"/>
        <end position="224"/>
    </location>
</feature>
<gene>
    <name evidence="9" type="ORF">EYC82_07665</name>
</gene>
<evidence type="ECO:0000256" key="1">
    <source>
        <dbReference type="ARBA" id="ARBA00001974"/>
    </source>
</evidence>
<keyword evidence="3 5" id="KW-0285">Flavoprotein</keyword>
<dbReference type="PANTHER" id="PTHR43884:SF12">
    <property type="entry name" value="ISOVALERYL-COA DEHYDROGENASE, MITOCHONDRIAL-RELATED"/>
    <property type="match status" value="1"/>
</dbReference>